<evidence type="ECO:0000256" key="4">
    <source>
        <dbReference type="ARBA" id="ARBA00022840"/>
    </source>
</evidence>
<dbReference type="AlphaFoldDB" id="A0A5C6CR76"/>
<keyword evidence="4 10" id="KW-0067">ATP-binding</keyword>
<evidence type="ECO:0000256" key="6">
    <source>
        <dbReference type="ARBA" id="ARBA00034617"/>
    </source>
</evidence>
<dbReference type="Pfam" id="PF00580">
    <property type="entry name" value="UvrD-helicase"/>
    <property type="match status" value="1"/>
</dbReference>
<keyword evidence="3 10" id="KW-0347">Helicase</keyword>
<keyword evidence="2 10" id="KW-0378">Hydrolase</keyword>
<dbReference type="GO" id="GO:0000725">
    <property type="term" value="P:recombinational repair"/>
    <property type="evidence" value="ECO:0007669"/>
    <property type="project" value="TreeGrafter"/>
</dbReference>
<dbReference type="EC" id="5.6.2.4" evidence="7"/>
<dbReference type="PANTHER" id="PTHR11070">
    <property type="entry name" value="UVRD / RECB / PCRA DNA HELICASE FAMILY MEMBER"/>
    <property type="match status" value="1"/>
</dbReference>
<dbReference type="RefSeq" id="WP_146593223.1">
    <property type="nucleotide sequence ID" value="NZ_SJPT01000001.1"/>
</dbReference>
<dbReference type="Gene3D" id="3.40.50.300">
    <property type="entry name" value="P-loop containing nucleotide triphosphate hydrolases"/>
    <property type="match status" value="3"/>
</dbReference>
<evidence type="ECO:0000313" key="14">
    <source>
        <dbReference type="Proteomes" id="UP000316304"/>
    </source>
</evidence>
<dbReference type="PROSITE" id="PS51198">
    <property type="entry name" value="UVRD_HELICASE_ATP_BIND"/>
    <property type="match status" value="1"/>
</dbReference>
<evidence type="ECO:0000256" key="7">
    <source>
        <dbReference type="ARBA" id="ARBA00034808"/>
    </source>
</evidence>
<dbReference type="Proteomes" id="UP000316304">
    <property type="component" value="Unassembled WGS sequence"/>
</dbReference>
<organism evidence="13 14">
    <name type="scientific">Novipirellula galeiformis</name>
    <dbReference type="NCBI Taxonomy" id="2528004"/>
    <lineage>
        <taxon>Bacteria</taxon>
        <taxon>Pseudomonadati</taxon>
        <taxon>Planctomycetota</taxon>
        <taxon>Planctomycetia</taxon>
        <taxon>Pirellulales</taxon>
        <taxon>Pirellulaceae</taxon>
        <taxon>Novipirellula</taxon>
    </lineage>
</organism>
<evidence type="ECO:0000256" key="11">
    <source>
        <dbReference type="SAM" id="MobiDB-lite"/>
    </source>
</evidence>
<evidence type="ECO:0000256" key="8">
    <source>
        <dbReference type="ARBA" id="ARBA00034923"/>
    </source>
</evidence>
<dbReference type="GO" id="GO:0043138">
    <property type="term" value="F:3'-5' DNA helicase activity"/>
    <property type="evidence" value="ECO:0007669"/>
    <property type="project" value="UniProtKB-EC"/>
</dbReference>
<dbReference type="GO" id="GO:0005829">
    <property type="term" value="C:cytosol"/>
    <property type="evidence" value="ECO:0007669"/>
    <property type="project" value="TreeGrafter"/>
</dbReference>
<dbReference type="EMBL" id="SJPT01000001">
    <property type="protein sequence ID" value="TWU26962.1"/>
    <property type="molecule type" value="Genomic_DNA"/>
</dbReference>
<dbReference type="InterPro" id="IPR000212">
    <property type="entry name" value="DNA_helicase_UvrD/REP"/>
</dbReference>
<keyword evidence="1 10" id="KW-0547">Nucleotide-binding</keyword>
<dbReference type="InterPro" id="IPR014017">
    <property type="entry name" value="DNA_helicase_UvrD-like_C"/>
</dbReference>
<comment type="catalytic activity">
    <reaction evidence="9">
        <text>ATP + H2O = ADP + phosphate + H(+)</text>
        <dbReference type="Rhea" id="RHEA:13065"/>
        <dbReference type="ChEBI" id="CHEBI:15377"/>
        <dbReference type="ChEBI" id="CHEBI:15378"/>
        <dbReference type="ChEBI" id="CHEBI:30616"/>
        <dbReference type="ChEBI" id="CHEBI:43474"/>
        <dbReference type="ChEBI" id="CHEBI:456216"/>
        <dbReference type="EC" id="5.6.2.4"/>
    </reaction>
</comment>
<protein>
    <recommendedName>
        <fullName evidence="7">DNA 3'-5' helicase</fullName>
        <ecNumber evidence="7">5.6.2.4</ecNumber>
    </recommendedName>
    <alternativeName>
        <fullName evidence="8">DNA 3'-5' helicase II</fullName>
    </alternativeName>
</protein>
<proteinExistence type="predicted"/>
<evidence type="ECO:0000256" key="1">
    <source>
        <dbReference type="ARBA" id="ARBA00022741"/>
    </source>
</evidence>
<dbReference type="GO" id="GO:0016887">
    <property type="term" value="F:ATP hydrolysis activity"/>
    <property type="evidence" value="ECO:0007669"/>
    <property type="project" value="RHEA"/>
</dbReference>
<sequence length="884" mass="98276">MSLPNPHEITLNASTQTNALRPTLVRASAGTGKTYQLTARLLRILLQDSPPETILATTFTRKAAGEILDRVLLVLSKAGDDNDDDALQQLRDQVGVPTLNHQTCRQLLHKILRNIHRLRICTLDSLFTQLARSFPFELNLPPAWQLTDEIQEMWIQEQAISNVVSMLNPSEMTTILTMLGKGEIKRSIQRELMQVIDTAYSIQRRSEQEVWHKLVVPKRPEQKDLTRVAGELRQAEAKQKTVKAKLQKLADVTETGDFKTLTDETLIVNIAKARRTGEDVKFGRSVLPDGLDEALDVVYAAVRTEVLSLLSAQNEATGKVLAAYDFHVNQLKQATRVLGFEDVAVRLANLFAKVDHASLTNRMDGAIDHVLLDEFQDTSPAQWQVLRPLAMHACDTAAAERDGSSWQTARSFFCVGDTKQAIYGWRGGVAEIFDAVTDEIAGITESEQNVSFRSSPDIIEFVNTLFSNLVRHPMATEGDVKNPADKSAHEAESIRKFAKQFPPHAANNKSLAGYVQIETSHTVKDGDKAANDDASFNDAAKRIAEIHKQSPHKSIGVLTRTNGAVAQLIMRLEALDIEVSQEGGNPLTDSAAVETVLSALMMAEHPGDGRWRFHVEQTLMVVDPSLNENTIRMRVERDGIAQTVEYLAGKLAANCNARDTLRLKQLTRLAIAYENNPGPRLRDFVRLVREKRVERPQRAPVRVMTVHQSKGLEFDVVVLPQLDGPLTRSSGNCVADMKSLSEPPSGITRYIGQTHWHFLDRRWQLAFGGQGASSMTEALCLLYVAITRAKQSLYIIVQPSKKKDFQVKTAASLIYHALGCDADPTADNESLYCSGNPDWYKNDKGPAKRIVAESEPVKHVEIRFAHASSSSRQSANRQPSLRQH</sequence>
<feature type="domain" description="UvrD-like helicase ATP-binding" evidence="12">
    <location>
        <begin position="6"/>
        <end position="455"/>
    </location>
</feature>
<evidence type="ECO:0000256" key="9">
    <source>
        <dbReference type="ARBA" id="ARBA00048988"/>
    </source>
</evidence>
<dbReference type="InterPro" id="IPR027417">
    <property type="entry name" value="P-loop_NTPase"/>
</dbReference>
<dbReference type="GO" id="GO:0033202">
    <property type="term" value="C:DNA helicase complex"/>
    <property type="evidence" value="ECO:0007669"/>
    <property type="project" value="TreeGrafter"/>
</dbReference>
<dbReference type="Pfam" id="PF13361">
    <property type="entry name" value="UvrD_C"/>
    <property type="match status" value="1"/>
</dbReference>
<dbReference type="InterPro" id="IPR014016">
    <property type="entry name" value="UvrD-like_ATP-bd"/>
</dbReference>
<dbReference type="SUPFAM" id="SSF52540">
    <property type="entry name" value="P-loop containing nucleoside triphosphate hydrolases"/>
    <property type="match status" value="1"/>
</dbReference>
<feature type="binding site" evidence="10">
    <location>
        <begin position="27"/>
        <end position="34"/>
    </location>
    <ligand>
        <name>ATP</name>
        <dbReference type="ChEBI" id="CHEBI:30616"/>
    </ligand>
</feature>
<evidence type="ECO:0000256" key="3">
    <source>
        <dbReference type="ARBA" id="ARBA00022806"/>
    </source>
</evidence>
<keyword evidence="5" id="KW-0413">Isomerase</keyword>
<feature type="compositionally biased region" description="Low complexity" evidence="11">
    <location>
        <begin position="867"/>
        <end position="884"/>
    </location>
</feature>
<dbReference type="GO" id="GO:0003677">
    <property type="term" value="F:DNA binding"/>
    <property type="evidence" value="ECO:0007669"/>
    <property type="project" value="InterPro"/>
</dbReference>
<name>A0A5C6CR76_9BACT</name>
<dbReference type="GO" id="GO:0005524">
    <property type="term" value="F:ATP binding"/>
    <property type="evidence" value="ECO:0007669"/>
    <property type="project" value="UniProtKB-UniRule"/>
</dbReference>
<gene>
    <name evidence="13" type="primary">addA</name>
    <name evidence="13" type="ORF">Pla52o_08180</name>
</gene>
<dbReference type="PANTHER" id="PTHR11070:SF2">
    <property type="entry name" value="ATP-DEPENDENT DNA HELICASE SRS2"/>
    <property type="match status" value="1"/>
</dbReference>
<evidence type="ECO:0000256" key="2">
    <source>
        <dbReference type="ARBA" id="ARBA00022801"/>
    </source>
</evidence>
<comment type="caution">
    <text evidence="13">The sequence shown here is derived from an EMBL/GenBank/DDBJ whole genome shotgun (WGS) entry which is preliminary data.</text>
</comment>
<feature type="region of interest" description="Disordered" evidence="11">
    <location>
        <begin position="863"/>
        <end position="884"/>
    </location>
</feature>
<accession>A0A5C6CR76</accession>
<evidence type="ECO:0000259" key="12">
    <source>
        <dbReference type="PROSITE" id="PS51198"/>
    </source>
</evidence>
<evidence type="ECO:0000313" key="13">
    <source>
        <dbReference type="EMBL" id="TWU26962.1"/>
    </source>
</evidence>
<dbReference type="OrthoDB" id="9810135at2"/>
<evidence type="ECO:0000256" key="10">
    <source>
        <dbReference type="PROSITE-ProRule" id="PRU00560"/>
    </source>
</evidence>
<keyword evidence="14" id="KW-1185">Reference proteome</keyword>
<dbReference type="Gene3D" id="1.10.3170.10">
    <property type="entry name" value="Recbcd, chain B, domain 2"/>
    <property type="match status" value="1"/>
</dbReference>
<reference evidence="13 14" key="1">
    <citation type="submission" date="2019-02" db="EMBL/GenBank/DDBJ databases">
        <title>Deep-cultivation of Planctomycetes and their phenomic and genomic characterization uncovers novel biology.</title>
        <authorList>
            <person name="Wiegand S."/>
            <person name="Jogler M."/>
            <person name="Boedeker C."/>
            <person name="Pinto D."/>
            <person name="Vollmers J."/>
            <person name="Rivas-Marin E."/>
            <person name="Kohn T."/>
            <person name="Peeters S.H."/>
            <person name="Heuer A."/>
            <person name="Rast P."/>
            <person name="Oberbeckmann S."/>
            <person name="Bunk B."/>
            <person name="Jeske O."/>
            <person name="Meyerdierks A."/>
            <person name="Storesund J.E."/>
            <person name="Kallscheuer N."/>
            <person name="Luecker S."/>
            <person name="Lage O.M."/>
            <person name="Pohl T."/>
            <person name="Merkel B.J."/>
            <person name="Hornburger P."/>
            <person name="Mueller R.-W."/>
            <person name="Bruemmer F."/>
            <person name="Labrenz M."/>
            <person name="Spormann A.M."/>
            <person name="Op Den Camp H."/>
            <person name="Overmann J."/>
            <person name="Amann R."/>
            <person name="Jetten M.S.M."/>
            <person name="Mascher T."/>
            <person name="Medema M.H."/>
            <person name="Devos D.P."/>
            <person name="Kaster A.-K."/>
            <person name="Ovreas L."/>
            <person name="Rohde M."/>
            <person name="Galperin M.Y."/>
            <person name="Jogler C."/>
        </authorList>
    </citation>
    <scope>NUCLEOTIDE SEQUENCE [LARGE SCALE GENOMIC DNA]</scope>
    <source>
        <strain evidence="13 14">Pla52o</strain>
    </source>
</reference>
<comment type="catalytic activity">
    <reaction evidence="6">
        <text>Couples ATP hydrolysis with the unwinding of duplex DNA by translocating in the 3'-5' direction.</text>
        <dbReference type="EC" id="5.6.2.4"/>
    </reaction>
</comment>
<evidence type="ECO:0000256" key="5">
    <source>
        <dbReference type="ARBA" id="ARBA00023235"/>
    </source>
</evidence>